<name>A0ABN2R4M9_9ACTN</name>
<evidence type="ECO:0000313" key="1">
    <source>
        <dbReference type="EMBL" id="GAA1963608.1"/>
    </source>
</evidence>
<protein>
    <submittedName>
        <fullName evidence="1">Uncharacterized protein</fullName>
    </submittedName>
</protein>
<keyword evidence="2" id="KW-1185">Reference proteome</keyword>
<comment type="caution">
    <text evidence="1">The sequence shown here is derived from an EMBL/GenBank/DDBJ whole genome shotgun (WGS) entry which is preliminary data.</text>
</comment>
<organism evidence="1 2">
    <name type="scientific">Catenulispora subtropica</name>
    <dbReference type="NCBI Taxonomy" id="450798"/>
    <lineage>
        <taxon>Bacteria</taxon>
        <taxon>Bacillati</taxon>
        <taxon>Actinomycetota</taxon>
        <taxon>Actinomycetes</taxon>
        <taxon>Catenulisporales</taxon>
        <taxon>Catenulisporaceae</taxon>
        <taxon>Catenulispora</taxon>
    </lineage>
</organism>
<proteinExistence type="predicted"/>
<sequence>MALLWRSHARKRLVHWPESVDERLEILVRQVIAEGGDTSAAQVLGALVALCPTDPEKVTQLVKEYRQLHEEEFRTQIDPVGLPELRRRGPRRKPRD</sequence>
<accession>A0ABN2R4M9</accession>
<gene>
    <name evidence="1" type="ORF">GCM10009838_20870</name>
</gene>
<dbReference type="EMBL" id="BAAAQM010000009">
    <property type="protein sequence ID" value="GAA1963608.1"/>
    <property type="molecule type" value="Genomic_DNA"/>
</dbReference>
<dbReference type="Proteomes" id="UP001499854">
    <property type="component" value="Unassembled WGS sequence"/>
</dbReference>
<evidence type="ECO:0000313" key="2">
    <source>
        <dbReference type="Proteomes" id="UP001499854"/>
    </source>
</evidence>
<reference evidence="1 2" key="1">
    <citation type="journal article" date="2019" name="Int. J. Syst. Evol. Microbiol.">
        <title>The Global Catalogue of Microorganisms (GCM) 10K type strain sequencing project: providing services to taxonomists for standard genome sequencing and annotation.</title>
        <authorList>
            <consortium name="The Broad Institute Genomics Platform"/>
            <consortium name="The Broad Institute Genome Sequencing Center for Infectious Disease"/>
            <person name="Wu L."/>
            <person name="Ma J."/>
        </authorList>
    </citation>
    <scope>NUCLEOTIDE SEQUENCE [LARGE SCALE GENOMIC DNA]</scope>
    <source>
        <strain evidence="1 2">JCM 16013</strain>
    </source>
</reference>